<sequence length="93" mass="10021">MSDKSATRVEEVLASAAAKKVKKLAASSKKMLGAHVSAAGGLENAVYNAAEIGCRAFALFLRNQRSWNSKPMEEDTVERFKTAVNVSSIEYSP</sequence>
<dbReference type="GO" id="GO:0005634">
    <property type="term" value="C:nucleus"/>
    <property type="evidence" value="ECO:0007669"/>
    <property type="project" value="TreeGrafter"/>
</dbReference>
<accession>A0A3P6NZX1</accession>
<dbReference type="GO" id="GO:0005739">
    <property type="term" value="C:mitochondrion"/>
    <property type="evidence" value="ECO:0007669"/>
    <property type="project" value="TreeGrafter"/>
</dbReference>
<gene>
    <name evidence="1" type="ORF">ASIM_LOCUS6243</name>
</gene>
<dbReference type="Proteomes" id="UP000267096">
    <property type="component" value="Unassembled WGS sequence"/>
</dbReference>
<dbReference type="EMBL" id="UYRR01013299">
    <property type="protein sequence ID" value="VDK26737.1"/>
    <property type="molecule type" value="Genomic_DNA"/>
</dbReference>
<dbReference type="InterPro" id="IPR001719">
    <property type="entry name" value="AP_endonuc_2"/>
</dbReference>
<evidence type="ECO:0000313" key="1">
    <source>
        <dbReference type="EMBL" id="VDK26737.1"/>
    </source>
</evidence>
<organism evidence="1 2">
    <name type="scientific">Anisakis simplex</name>
    <name type="common">Herring worm</name>
    <dbReference type="NCBI Taxonomy" id="6269"/>
    <lineage>
        <taxon>Eukaryota</taxon>
        <taxon>Metazoa</taxon>
        <taxon>Ecdysozoa</taxon>
        <taxon>Nematoda</taxon>
        <taxon>Chromadorea</taxon>
        <taxon>Rhabditida</taxon>
        <taxon>Spirurina</taxon>
        <taxon>Ascaridomorpha</taxon>
        <taxon>Ascaridoidea</taxon>
        <taxon>Anisakidae</taxon>
        <taxon>Anisakis</taxon>
        <taxon>Anisakis simplex complex</taxon>
    </lineage>
</organism>
<dbReference type="GO" id="GO:0008270">
    <property type="term" value="F:zinc ion binding"/>
    <property type="evidence" value="ECO:0007669"/>
    <property type="project" value="InterPro"/>
</dbReference>
<keyword evidence="2" id="KW-1185">Reference proteome</keyword>
<dbReference type="GO" id="GO:0003677">
    <property type="term" value="F:DNA binding"/>
    <property type="evidence" value="ECO:0007669"/>
    <property type="project" value="InterPro"/>
</dbReference>
<dbReference type="GO" id="GO:0006284">
    <property type="term" value="P:base-excision repair"/>
    <property type="evidence" value="ECO:0007669"/>
    <property type="project" value="TreeGrafter"/>
</dbReference>
<dbReference type="PANTHER" id="PTHR21445">
    <property type="entry name" value="ENDONUCLEASE IV ENDODEOXYRIBONUCLEASE IV"/>
    <property type="match status" value="1"/>
</dbReference>
<dbReference type="InterPro" id="IPR036237">
    <property type="entry name" value="Xyl_isomerase-like_sf"/>
</dbReference>
<dbReference type="GO" id="GO:0003906">
    <property type="term" value="F:DNA-(apurinic or apyrimidinic site) endonuclease activity"/>
    <property type="evidence" value="ECO:0007669"/>
    <property type="project" value="TreeGrafter"/>
</dbReference>
<dbReference type="Gene3D" id="3.20.20.150">
    <property type="entry name" value="Divalent-metal-dependent TIM barrel enzymes"/>
    <property type="match status" value="1"/>
</dbReference>
<evidence type="ECO:0000313" key="2">
    <source>
        <dbReference type="Proteomes" id="UP000267096"/>
    </source>
</evidence>
<dbReference type="PANTHER" id="PTHR21445:SF0">
    <property type="entry name" value="APURINIC-APYRIMIDINIC ENDONUCLEASE"/>
    <property type="match status" value="1"/>
</dbReference>
<dbReference type="AlphaFoldDB" id="A0A3P6NZX1"/>
<proteinExistence type="predicted"/>
<protein>
    <submittedName>
        <fullName evidence="1">Uncharacterized protein</fullName>
    </submittedName>
</protein>
<dbReference type="OrthoDB" id="7663182at2759"/>
<name>A0A3P6NZX1_ANISI</name>
<dbReference type="GO" id="GO:0008081">
    <property type="term" value="F:phosphoric diester hydrolase activity"/>
    <property type="evidence" value="ECO:0007669"/>
    <property type="project" value="TreeGrafter"/>
</dbReference>
<dbReference type="SUPFAM" id="SSF51658">
    <property type="entry name" value="Xylose isomerase-like"/>
    <property type="match status" value="1"/>
</dbReference>
<reference evidence="1 2" key="1">
    <citation type="submission" date="2018-11" db="EMBL/GenBank/DDBJ databases">
        <authorList>
            <consortium name="Pathogen Informatics"/>
        </authorList>
    </citation>
    <scope>NUCLEOTIDE SEQUENCE [LARGE SCALE GENOMIC DNA]</scope>
</reference>